<proteinExistence type="predicted"/>
<protein>
    <submittedName>
        <fullName evidence="1">16294_t:CDS:1</fullName>
    </submittedName>
</protein>
<gene>
    <name evidence="1" type="ORF">GMARGA_LOCUS20049</name>
</gene>
<dbReference type="Proteomes" id="UP000789901">
    <property type="component" value="Unassembled WGS sequence"/>
</dbReference>
<accession>A0ABN7VL21</accession>
<dbReference type="EMBL" id="CAJVQB010017248">
    <property type="protein sequence ID" value="CAG8783399.1"/>
    <property type="molecule type" value="Genomic_DNA"/>
</dbReference>
<reference evidence="1 2" key="1">
    <citation type="submission" date="2021-06" db="EMBL/GenBank/DDBJ databases">
        <authorList>
            <person name="Kallberg Y."/>
            <person name="Tangrot J."/>
            <person name="Rosling A."/>
        </authorList>
    </citation>
    <scope>NUCLEOTIDE SEQUENCE [LARGE SCALE GENOMIC DNA]</scope>
    <source>
        <strain evidence="1 2">120-4 pot B 10/14</strain>
    </source>
</reference>
<sequence>MQNNVSNTWKSIYINHDDDEYSSENNSNISSNKMFEQNTMDKEEAEDIIDKLNKFKQKKKPKGPLTYQRKCLESKKIAVGSACITDFFDMYNNLNWENKSSEESSLNNKYSQILESKESYLDDDLVSISCWISAPVTKWKKKKESSKTIALIHGKVIIALGANKDGYWNRAIGIWAFDNSTTHMAMVPDALNVKKMNIYPSECQPKMRSTKWNGHDQKMVYPLDHPKKKLRDQAK</sequence>
<name>A0ABN7VL21_GIGMA</name>
<comment type="caution">
    <text evidence="1">The sequence shown here is derived from an EMBL/GenBank/DDBJ whole genome shotgun (WGS) entry which is preliminary data.</text>
</comment>
<evidence type="ECO:0000313" key="2">
    <source>
        <dbReference type="Proteomes" id="UP000789901"/>
    </source>
</evidence>
<organism evidence="1 2">
    <name type="scientific">Gigaspora margarita</name>
    <dbReference type="NCBI Taxonomy" id="4874"/>
    <lineage>
        <taxon>Eukaryota</taxon>
        <taxon>Fungi</taxon>
        <taxon>Fungi incertae sedis</taxon>
        <taxon>Mucoromycota</taxon>
        <taxon>Glomeromycotina</taxon>
        <taxon>Glomeromycetes</taxon>
        <taxon>Diversisporales</taxon>
        <taxon>Gigasporaceae</taxon>
        <taxon>Gigaspora</taxon>
    </lineage>
</organism>
<feature type="non-terminal residue" evidence="1">
    <location>
        <position position="235"/>
    </location>
</feature>
<keyword evidence="2" id="KW-1185">Reference proteome</keyword>
<evidence type="ECO:0000313" key="1">
    <source>
        <dbReference type="EMBL" id="CAG8783399.1"/>
    </source>
</evidence>